<comment type="caution">
    <text evidence="2">The sequence shown here is derived from an EMBL/GenBank/DDBJ whole genome shotgun (WGS) entry which is preliminary data.</text>
</comment>
<evidence type="ECO:0000313" key="3">
    <source>
        <dbReference type="Proteomes" id="UP000565089"/>
    </source>
</evidence>
<dbReference type="EMBL" id="JACHMS010000001">
    <property type="protein sequence ID" value="MBB4712080.1"/>
    <property type="molecule type" value="Genomic_DNA"/>
</dbReference>
<protein>
    <submittedName>
        <fullName evidence="2">Uncharacterized protein</fullName>
    </submittedName>
</protein>
<sequence>MATLADSKVSSSFQAGVPGTPDMVVPRCAEACQMPNTAPEGSEPIARRPASAASSGPTPIVPPRLRTVPAVRSTSSEAKYGVHAMGRWRSGGSRPMPATSRPSSRARTYGPSCWGPGWNSQPNSAP</sequence>
<keyword evidence="3" id="KW-1185">Reference proteome</keyword>
<dbReference type="AlphaFoldDB" id="A0A7W7DLR4"/>
<dbReference type="Proteomes" id="UP000565089">
    <property type="component" value="Unassembled WGS sequence"/>
</dbReference>
<feature type="region of interest" description="Disordered" evidence="1">
    <location>
        <begin position="35"/>
        <end position="126"/>
    </location>
</feature>
<reference evidence="2 3" key="1">
    <citation type="submission" date="2020-08" db="EMBL/GenBank/DDBJ databases">
        <title>Sequencing the genomes of 1000 actinobacteria strains.</title>
        <authorList>
            <person name="Klenk H.-P."/>
        </authorList>
    </citation>
    <scope>NUCLEOTIDE SEQUENCE [LARGE SCALE GENOMIC DNA]</scope>
    <source>
        <strain evidence="2 3">DSM 40483</strain>
    </source>
</reference>
<gene>
    <name evidence="2" type="ORF">BJ965_001962</name>
</gene>
<name>A0A7W7DLR4_9ACTN</name>
<organism evidence="2 3">
    <name type="scientific">Streptomyces luteogriseus</name>
    <dbReference type="NCBI Taxonomy" id="68233"/>
    <lineage>
        <taxon>Bacteria</taxon>
        <taxon>Bacillati</taxon>
        <taxon>Actinomycetota</taxon>
        <taxon>Actinomycetes</taxon>
        <taxon>Kitasatosporales</taxon>
        <taxon>Streptomycetaceae</taxon>
        <taxon>Streptomyces</taxon>
    </lineage>
</organism>
<accession>A0A7W7DLR4</accession>
<evidence type="ECO:0000313" key="2">
    <source>
        <dbReference type="EMBL" id="MBB4712080.1"/>
    </source>
</evidence>
<feature type="region of interest" description="Disordered" evidence="1">
    <location>
        <begin position="1"/>
        <end position="21"/>
    </location>
</feature>
<proteinExistence type="predicted"/>
<feature type="compositionally biased region" description="Low complexity" evidence="1">
    <location>
        <begin position="42"/>
        <end position="58"/>
    </location>
</feature>
<evidence type="ECO:0000256" key="1">
    <source>
        <dbReference type="SAM" id="MobiDB-lite"/>
    </source>
</evidence>